<dbReference type="InterPro" id="IPR036291">
    <property type="entry name" value="NAD(P)-bd_dom_sf"/>
</dbReference>
<dbReference type="PANTHER" id="PTHR43544:SF12">
    <property type="entry name" value="NAD(P)-BINDING ROSSMANN-FOLD SUPERFAMILY PROTEIN"/>
    <property type="match status" value="1"/>
</dbReference>
<keyword evidence="2" id="KW-1185">Reference proteome</keyword>
<gene>
    <name evidence="1" type="ORF">CWE11_08080</name>
</gene>
<dbReference type="InterPro" id="IPR051468">
    <property type="entry name" value="Fungal_SecMetab_SDRs"/>
</dbReference>
<organism evidence="1 2">
    <name type="scientific">Aliidiomarina sanyensis</name>
    <dbReference type="NCBI Taxonomy" id="1249555"/>
    <lineage>
        <taxon>Bacteria</taxon>
        <taxon>Pseudomonadati</taxon>
        <taxon>Pseudomonadota</taxon>
        <taxon>Gammaproteobacteria</taxon>
        <taxon>Alteromonadales</taxon>
        <taxon>Idiomarinaceae</taxon>
        <taxon>Aliidiomarina</taxon>
    </lineage>
</organism>
<dbReference type="Pfam" id="PF00106">
    <property type="entry name" value="adh_short"/>
    <property type="match status" value="1"/>
</dbReference>
<dbReference type="GO" id="GO:0016491">
    <property type="term" value="F:oxidoreductase activity"/>
    <property type="evidence" value="ECO:0007669"/>
    <property type="project" value="TreeGrafter"/>
</dbReference>
<dbReference type="Gene3D" id="3.40.50.720">
    <property type="entry name" value="NAD(P)-binding Rossmann-like Domain"/>
    <property type="match status" value="1"/>
</dbReference>
<dbReference type="PRINTS" id="PR00081">
    <property type="entry name" value="GDHRDH"/>
</dbReference>
<reference evidence="1 2" key="1">
    <citation type="journal article" date="2011" name="Front. Microbiol.">
        <title>Genomic signatures of strain selection and enhancement in Bacillus atrophaeus var. globigii, a historical biowarfare simulant.</title>
        <authorList>
            <person name="Gibbons H.S."/>
            <person name="Broomall S.M."/>
            <person name="McNew L.A."/>
            <person name="Daligault H."/>
            <person name="Chapman C."/>
            <person name="Bruce D."/>
            <person name="Karavis M."/>
            <person name="Krepps M."/>
            <person name="McGregor P.A."/>
            <person name="Hong C."/>
            <person name="Park K.H."/>
            <person name="Akmal A."/>
            <person name="Feldman A."/>
            <person name="Lin J.S."/>
            <person name="Chang W.E."/>
            <person name="Higgs B.W."/>
            <person name="Demirev P."/>
            <person name="Lindquist J."/>
            <person name="Liem A."/>
            <person name="Fochler E."/>
            <person name="Read T.D."/>
            <person name="Tapia R."/>
            <person name="Johnson S."/>
            <person name="Bishop-Lilly K.A."/>
            <person name="Detter C."/>
            <person name="Han C."/>
            <person name="Sozhamannan S."/>
            <person name="Rosenzweig C.N."/>
            <person name="Skowronski E.W."/>
        </authorList>
    </citation>
    <scope>NUCLEOTIDE SEQUENCE [LARGE SCALE GENOMIC DNA]</scope>
    <source>
        <strain evidence="1 2">GYP-17</strain>
    </source>
</reference>
<dbReference type="EMBL" id="PIPM01000007">
    <property type="protein sequence ID" value="RUO32723.1"/>
    <property type="molecule type" value="Genomic_DNA"/>
</dbReference>
<dbReference type="InterPro" id="IPR002347">
    <property type="entry name" value="SDR_fam"/>
</dbReference>
<dbReference type="SUPFAM" id="SSF51735">
    <property type="entry name" value="NAD(P)-binding Rossmann-fold domains"/>
    <property type="match status" value="1"/>
</dbReference>
<dbReference type="GO" id="GO:0005737">
    <property type="term" value="C:cytoplasm"/>
    <property type="evidence" value="ECO:0007669"/>
    <property type="project" value="TreeGrafter"/>
</dbReference>
<comment type="caution">
    <text evidence="1">The sequence shown here is derived from an EMBL/GenBank/DDBJ whole genome shotgun (WGS) entry which is preliminary data.</text>
</comment>
<proteinExistence type="predicted"/>
<dbReference type="Proteomes" id="UP000288405">
    <property type="component" value="Unassembled WGS sequence"/>
</dbReference>
<evidence type="ECO:0000313" key="1">
    <source>
        <dbReference type="EMBL" id="RUO32723.1"/>
    </source>
</evidence>
<dbReference type="PANTHER" id="PTHR43544">
    <property type="entry name" value="SHORT-CHAIN DEHYDROGENASE/REDUCTASE"/>
    <property type="match status" value="1"/>
</dbReference>
<dbReference type="OrthoDB" id="9785826at2"/>
<protein>
    <submittedName>
        <fullName evidence="1">Short-chain dehydrogenase</fullName>
    </submittedName>
</protein>
<sequence length="247" mass="27603">MSTYAIFGAGGGLGLALTQELRKRAPDATIHAFSRSARPDTLSSDNNLQWHQCSDDILETVTKAVHQWQADGIELNGVISTIGWLHQVHPEHGEWQPERRIEQLNGEQLQAYFYVNATLPALLLQACKPTLPKKEPCFFAQLGAKVGSIGDNELGGWYGYRASKAALNMLFKTASIEFKRTHKKLILSVIHPGTTDTKLSEPFQERLPKDKLFSAETSAERIWDVIEGLTPEQSGGFWFWDGKALPW</sequence>
<dbReference type="RefSeq" id="WP_126777108.1">
    <property type="nucleotide sequence ID" value="NZ_PIPM01000007.1"/>
</dbReference>
<evidence type="ECO:0000313" key="2">
    <source>
        <dbReference type="Proteomes" id="UP000288405"/>
    </source>
</evidence>
<name>A0A432WG39_9GAMM</name>
<accession>A0A432WG39</accession>
<dbReference type="AlphaFoldDB" id="A0A432WG39"/>